<evidence type="ECO:0000256" key="6">
    <source>
        <dbReference type="PIRNR" id="PIRNR006443"/>
    </source>
</evidence>
<dbReference type="Gene3D" id="3.40.980.10">
    <property type="entry name" value="MoaB/Mog-like domain"/>
    <property type="match status" value="1"/>
</dbReference>
<sequence length="168" mass="17897">MFKAAVLTVSDRSFRGERPDEGGPLVVEILKNAGYAVTETAIVPDEKGRIEAALRQWCDREPVDLIVTTGGTGFAPRDVTPEATIAVCDRLTPGIPEAMRYASMQVTNRAMLSRAAAGIRKGTLIVNLPGSPKAARENLEAVLPALAHGLEMLSGRPADCARLTDGTR</sequence>
<dbReference type="CDD" id="cd00886">
    <property type="entry name" value="MogA_MoaB"/>
    <property type="match status" value="1"/>
</dbReference>
<gene>
    <name evidence="8" type="ORF">H9787_09905</name>
</gene>
<dbReference type="PANTHER" id="PTHR43764:SF1">
    <property type="entry name" value="MOLYBDOPTERIN MOLYBDOTRANSFERASE"/>
    <property type="match status" value="1"/>
</dbReference>
<name>A0A9D2LJR1_9FIRM</name>
<comment type="similarity">
    <text evidence="3 6">Belongs to the MoaB/Mog family.</text>
</comment>
<evidence type="ECO:0000256" key="3">
    <source>
        <dbReference type="ARBA" id="ARBA00006112"/>
    </source>
</evidence>
<evidence type="ECO:0000313" key="9">
    <source>
        <dbReference type="Proteomes" id="UP000823824"/>
    </source>
</evidence>
<dbReference type="Proteomes" id="UP000823824">
    <property type="component" value="Unassembled WGS sequence"/>
</dbReference>
<dbReference type="InterPro" id="IPR001453">
    <property type="entry name" value="MoaB/Mog_dom"/>
</dbReference>
<keyword evidence="5 6" id="KW-0501">Molybdenum cofactor biosynthesis</keyword>
<organism evidence="8 9">
    <name type="scientific">Candidatus Oscillibacter excrementigallinarum</name>
    <dbReference type="NCBI Taxonomy" id="2838716"/>
    <lineage>
        <taxon>Bacteria</taxon>
        <taxon>Bacillati</taxon>
        <taxon>Bacillota</taxon>
        <taxon>Clostridia</taxon>
        <taxon>Eubacteriales</taxon>
        <taxon>Oscillospiraceae</taxon>
        <taxon>Oscillibacter</taxon>
    </lineage>
</organism>
<dbReference type="Pfam" id="PF00994">
    <property type="entry name" value="MoCF_biosynth"/>
    <property type="match status" value="1"/>
</dbReference>
<dbReference type="PROSITE" id="PS01078">
    <property type="entry name" value="MOCF_BIOSYNTHESIS_1"/>
    <property type="match status" value="1"/>
</dbReference>
<reference evidence="8" key="2">
    <citation type="submission" date="2021-04" db="EMBL/GenBank/DDBJ databases">
        <authorList>
            <person name="Gilroy R."/>
        </authorList>
    </citation>
    <scope>NUCLEOTIDE SEQUENCE</scope>
    <source>
        <strain evidence="8">ChiBcec18-1249</strain>
    </source>
</reference>
<comment type="function">
    <text evidence="1 6">May be involved in the biosynthesis of molybdopterin.</text>
</comment>
<dbReference type="AlphaFoldDB" id="A0A9D2LJR1"/>
<reference evidence="8" key="1">
    <citation type="journal article" date="2021" name="PeerJ">
        <title>Extensive microbial diversity within the chicken gut microbiome revealed by metagenomics and culture.</title>
        <authorList>
            <person name="Gilroy R."/>
            <person name="Ravi A."/>
            <person name="Getino M."/>
            <person name="Pursley I."/>
            <person name="Horton D.L."/>
            <person name="Alikhan N.F."/>
            <person name="Baker D."/>
            <person name="Gharbi K."/>
            <person name="Hall N."/>
            <person name="Watson M."/>
            <person name="Adriaenssens E.M."/>
            <person name="Foster-Nyarko E."/>
            <person name="Jarju S."/>
            <person name="Secka A."/>
            <person name="Antonio M."/>
            <person name="Oren A."/>
            <person name="Chaudhuri R.R."/>
            <person name="La Ragione R."/>
            <person name="Hildebrand F."/>
            <person name="Pallen M.J."/>
        </authorList>
    </citation>
    <scope>NUCLEOTIDE SEQUENCE</scope>
    <source>
        <strain evidence="8">ChiBcec18-1249</strain>
    </source>
</reference>
<dbReference type="InterPro" id="IPR051920">
    <property type="entry name" value="MPT_Adenylyltrnsfr/MoaC-Rel"/>
</dbReference>
<dbReference type="GO" id="GO:0006777">
    <property type="term" value="P:Mo-molybdopterin cofactor biosynthetic process"/>
    <property type="evidence" value="ECO:0007669"/>
    <property type="project" value="UniProtKB-UniRule"/>
</dbReference>
<evidence type="ECO:0000256" key="1">
    <source>
        <dbReference type="ARBA" id="ARBA00003487"/>
    </source>
</evidence>
<evidence type="ECO:0000313" key="8">
    <source>
        <dbReference type="EMBL" id="HJB14009.1"/>
    </source>
</evidence>
<protein>
    <recommendedName>
        <fullName evidence="4 6">Molybdenum cofactor biosynthesis protein B</fullName>
    </recommendedName>
</protein>
<dbReference type="PANTHER" id="PTHR43764">
    <property type="entry name" value="MOLYBDENUM COFACTOR BIOSYNTHESIS"/>
    <property type="match status" value="1"/>
</dbReference>
<comment type="caution">
    <text evidence="8">The sequence shown here is derived from an EMBL/GenBank/DDBJ whole genome shotgun (WGS) entry which is preliminary data.</text>
</comment>
<dbReference type="EMBL" id="DWZJ01000089">
    <property type="protein sequence ID" value="HJB14009.1"/>
    <property type="molecule type" value="Genomic_DNA"/>
</dbReference>
<dbReference type="NCBIfam" id="TIGR00177">
    <property type="entry name" value="molyb_syn"/>
    <property type="match status" value="1"/>
</dbReference>
<comment type="pathway">
    <text evidence="2 6">Cofactor biosynthesis; molybdopterin biosynthesis.</text>
</comment>
<evidence type="ECO:0000259" key="7">
    <source>
        <dbReference type="SMART" id="SM00852"/>
    </source>
</evidence>
<dbReference type="PIRSF" id="PIRSF006443">
    <property type="entry name" value="MoaB"/>
    <property type="match status" value="1"/>
</dbReference>
<accession>A0A9D2LJR1</accession>
<dbReference type="SMART" id="SM00852">
    <property type="entry name" value="MoCF_biosynth"/>
    <property type="match status" value="1"/>
</dbReference>
<evidence type="ECO:0000256" key="5">
    <source>
        <dbReference type="ARBA" id="ARBA00023150"/>
    </source>
</evidence>
<dbReference type="InterPro" id="IPR012245">
    <property type="entry name" value="MoaB"/>
</dbReference>
<dbReference type="SUPFAM" id="SSF53218">
    <property type="entry name" value="Molybdenum cofactor biosynthesis proteins"/>
    <property type="match status" value="1"/>
</dbReference>
<evidence type="ECO:0000256" key="4">
    <source>
        <dbReference type="ARBA" id="ARBA00015262"/>
    </source>
</evidence>
<dbReference type="InterPro" id="IPR008284">
    <property type="entry name" value="MoCF_biosynth_CS"/>
</dbReference>
<proteinExistence type="inferred from homology"/>
<evidence type="ECO:0000256" key="2">
    <source>
        <dbReference type="ARBA" id="ARBA00005046"/>
    </source>
</evidence>
<feature type="domain" description="MoaB/Mog" evidence="7">
    <location>
        <begin position="5"/>
        <end position="149"/>
    </location>
</feature>
<dbReference type="InterPro" id="IPR036425">
    <property type="entry name" value="MoaB/Mog-like_dom_sf"/>
</dbReference>